<protein>
    <submittedName>
        <fullName evidence="1">Uncharacterized protein</fullName>
    </submittedName>
</protein>
<dbReference type="Proteomes" id="UP000663760">
    <property type="component" value="Chromosome 5"/>
</dbReference>
<dbReference type="EMBL" id="LR746268">
    <property type="protein sequence ID" value="CAA7396338.1"/>
    <property type="molecule type" value="Genomic_DNA"/>
</dbReference>
<name>A0A7I8KGY0_SPIIN</name>
<evidence type="ECO:0000313" key="1">
    <source>
        <dbReference type="EMBL" id="CAA7396338.1"/>
    </source>
</evidence>
<gene>
    <name evidence="1" type="ORF">SI8410_05007001</name>
</gene>
<sequence>MFVGWSIFIKAPS</sequence>
<organism evidence="1 2">
    <name type="scientific">Spirodela intermedia</name>
    <name type="common">Intermediate duckweed</name>
    <dbReference type="NCBI Taxonomy" id="51605"/>
    <lineage>
        <taxon>Eukaryota</taxon>
        <taxon>Viridiplantae</taxon>
        <taxon>Streptophyta</taxon>
        <taxon>Embryophyta</taxon>
        <taxon>Tracheophyta</taxon>
        <taxon>Spermatophyta</taxon>
        <taxon>Magnoliopsida</taxon>
        <taxon>Liliopsida</taxon>
        <taxon>Araceae</taxon>
        <taxon>Lemnoideae</taxon>
        <taxon>Spirodela</taxon>
    </lineage>
</organism>
<evidence type="ECO:0000313" key="2">
    <source>
        <dbReference type="Proteomes" id="UP000663760"/>
    </source>
</evidence>
<reference evidence="1" key="1">
    <citation type="submission" date="2020-02" db="EMBL/GenBank/DDBJ databases">
        <authorList>
            <person name="Scholz U."/>
            <person name="Mascher M."/>
            <person name="Fiebig A."/>
        </authorList>
    </citation>
    <scope>NUCLEOTIDE SEQUENCE</scope>
</reference>
<proteinExistence type="predicted"/>
<accession>A0A7I8KGY0</accession>
<keyword evidence="2" id="KW-1185">Reference proteome</keyword>